<organism evidence="2 3">
    <name type="scientific">Stakelama tenebrarum</name>
    <dbReference type="NCBI Taxonomy" id="2711215"/>
    <lineage>
        <taxon>Bacteria</taxon>
        <taxon>Pseudomonadati</taxon>
        <taxon>Pseudomonadota</taxon>
        <taxon>Alphaproteobacteria</taxon>
        <taxon>Sphingomonadales</taxon>
        <taxon>Sphingomonadaceae</taxon>
        <taxon>Stakelama</taxon>
    </lineage>
</organism>
<keyword evidence="3" id="KW-1185">Reference proteome</keyword>
<gene>
    <name evidence="2" type="ORF">G5C33_02615</name>
</gene>
<name>A0A6G6Y1L4_9SPHN</name>
<dbReference type="InterPro" id="IPR004175">
    <property type="entry name" value="RNA_CPDase"/>
</dbReference>
<dbReference type="GO" id="GO:0008664">
    <property type="term" value="F:RNA 2',3'-cyclic 3'-phosphodiesterase activity"/>
    <property type="evidence" value="ECO:0007669"/>
    <property type="project" value="InterPro"/>
</dbReference>
<evidence type="ECO:0000256" key="1">
    <source>
        <dbReference type="ARBA" id="ARBA00022801"/>
    </source>
</evidence>
<reference evidence="2 3" key="1">
    <citation type="submission" date="2020-02" db="EMBL/GenBank/DDBJ databases">
        <authorList>
            <person name="Zheng R.K."/>
            <person name="Sun C.M."/>
        </authorList>
    </citation>
    <scope>NUCLEOTIDE SEQUENCE [LARGE SCALE GENOMIC DNA]</scope>
    <source>
        <strain evidence="3">zrk23</strain>
    </source>
</reference>
<dbReference type="Gene3D" id="3.90.1140.10">
    <property type="entry name" value="Cyclic phosphodiesterase"/>
    <property type="match status" value="1"/>
</dbReference>
<dbReference type="RefSeq" id="WP_165325788.1">
    <property type="nucleotide sequence ID" value="NZ_CP049109.1"/>
</dbReference>
<evidence type="ECO:0008006" key="4">
    <source>
        <dbReference type="Google" id="ProtNLM"/>
    </source>
</evidence>
<dbReference type="PANTHER" id="PTHR35561:SF1">
    <property type="entry name" value="RNA 2',3'-CYCLIC PHOSPHODIESTERASE"/>
    <property type="match status" value="1"/>
</dbReference>
<dbReference type="PANTHER" id="PTHR35561">
    <property type="entry name" value="RNA 2',3'-CYCLIC PHOSPHODIESTERASE"/>
    <property type="match status" value="1"/>
</dbReference>
<dbReference type="Proteomes" id="UP000501568">
    <property type="component" value="Chromosome"/>
</dbReference>
<evidence type="ECO:0000313" key="3">
    <source>
        <dbReference type="Proteomes" id="UP000501568"/>
    </source>
</evidence>
<dbReference type="GO" id="GO:0004113">
    <property type="term" value="F:2',3'-cyclic-nucleotide 3'-phosphodiesterase activity"/>
    <property type="evidence" value="ECO:0007669"/>
    <property type="project" value="InterPro"/>
</dbReference>
<dbReference type="KEGG" id="spzr:G5C33_02615"/>
<dbReference type="InterPro" id="IPR009097">
    <property type="entry name" value="Cyclic_Pdiesterase"/>
</dbReference>
<proteinExistence type="predicted"/>
<dbReference type="SUPFAM" id="SSF55144">
    <property type="entry name" value="LigT-like"/>
    <property type="match status" value="1"/>
</dbReference>
<evidence type="ECO:0000313" key="2">
    <source>
        <dbReference type="EMBL" id="QIG78789.1"/>
    </source>
</evidence>
<keyword evidence="1" id="KW-0378">Hydrolase</keyword>
<dbReference type="Pfam" id="PF13563">
    <property type="entry name" value="2_5_RNA_ligase2"/>
    <property type="match status" value="1"/>
</dbReference>
<accession>A0A6G6Y1L4</accession>
<dbReference type="EMBL" id="CP049109">
    <property type="protein sequence ID" value="QIG78789.1"/>
    <property type="molecule type" value="Genomic_DNA"/>
</dbReference>
<sequence>MSTTHRLFFALWPDSRTGARIGALRDETGTLDHCVANDRLHLTLAIGRDWTGFPEAEAEAMCAIAERIDSAPLTVRLDMLTGSGTSIALAPRRRAAPLVALARSLGEPLARMGMARAGWEFAPHVTIGHRKETPFTRPVSAIDMEARDFVLVHSIVGRKYTEIGRWPLVSRQGDLFATQAA</sequence>
<dbReference type="AlphaFoldDB" id="A0A6G6Y1L4"/>
<protein>
    <recommendedName>
        <fullName evidence="4">RNA 2',3'-cyclic phosphodiesterase</fullName>
    </recommendedName>
</protein>